<evidence type="ECO:0000313" key="2">
    <source>
        <dbReference type="Proteomes" id="UP000198287"/>
    </source>
</evidence>
<comment type="caution">
    <text evidence="1">The sequence shown here is derived from an EMBL/GenBank/DDBJ whole genome shotgun (WGS) entry which is preliminary data.</text>
</comment>
<name>A0A226EE85_FOLCA</name>
<gene>
    <name evidence="1" type="ORF">Fcan01_11761</name>
</gene>
<organism evidence="1 2">
    <name type="scientific">Folsomia candida</name>
    <name type="common">Springtail</name>
    <dbReference type="NCBI Taxonomy" id="158441"/>
    <lineage>
        <taxon>Eukaryota</taxon>
        <taxon>Metazoa</taxon>
        <taxon>Ecdysozoa</taxon>
        <taxon>Arthropoda</taxon>
        <taxon>Hexapoda</taxon>
        <taxon>Collembola</taxon>
        <taxon>Entomobryomorpha</taxon>
        <taxon>Isotomoidea</taxon>
        <taxon>Isotomidae</taxon>
        <taxon>Proisotominae</taxon>
        <taxon>Folsomia</taxon>
    </lineage>
</organism>
<dbReference type="EMBL" id="LNIX01000005">
    <property type="protein sequence ID" value="OXA54986.1"/>
    <property type="molecule type" value="Genomic_DNA"/>
</dbReference>
<evidence type="ECO:0000313" key="1">
    <source>
        <dbReference type="EMBL" id="OXA54986.1"/>
    </source>
</evidence>
<proteinExistence type="predicted"/>
<dbReference type="Proteomes" id="UP000198287">
    <property type="component" value="Unassembled WGS sequence"/>
</dbReference>
<dbReference type="AlphaFoldDB" id="A0A226EE85"/>
<sequence>MMSRRGPQSVSSRCVLSHRSDHCPLGSARYTAALQEKLGLSFIPKGISEKSIDALLVILSYLEHFQNQLKKVSKLNLRILQSFFFDRKKVTPEIFFIVFDSWKRRLRSLSENDGEHVEKTKNIHRCVLLPKNRVE</sequence>
<reference evidence="1 2" key="1">
    <citation type="submission" date="2015-12" db="EMBL/GenBank/DDBJ databases">
        <title>The genome of Folsomia candida.</title>
        <authorList>
            <person name="Faddeeva A."/>
            <person name="Derks M.F."/>
            <person name="Anvar Y."/>
            <person name="Smit S."/>
            <person name="Van Straalen N."/>
            <person name="Roelofs D."/>
        </authorList>
    </citation>
    <scope>NUCLEOTIDE SEQUENCE [LARGE SCALE GENOMIC DNA]</scope>
    <source>
        <strain evidence="1 2">VU population</strain>
        <tissue evidence="1">Whole body</tissue>
    </source>
</reference>
<accession>A0A226EE85</accession>
<keyword evidence="2" id="KW-1185">Reference proteome</keyword>
<protein>
    <submittedName>
        <fullName evidence="1">Uncharacterized protein</fullName>
    </submittedName>
</protein>